<protein>
    <submittedName>
        <fullName evidence="1">Uncharacterized protein</fullName>
    </submittedName>
</protein>
<name>A0A7D9H468_9GAMM</name>
<gene>
    <name evidence="1" type="ORF">JTBM06_V1_210012</name>
</gene>
<evidence type="ECO:0000313" key="1">
    <source>
        <dbReference type="EMBL" id="VUX56001.1"/>
    </source>
</evidence>
<accession>A0A7D9H468</accession>
<dbReference type="AlphaFoldDB" id="A0A7D9H468"/>
<sequence length="165" mass="18273">MFRPSTLLALIVCLYGCTSTEPRDQNLAATPDTETAPHQTLWRFEFVDTDQESLGYLLMVFTNDSVDEPTCGNDGWKNMMVLENSLDFDFGVESRPAYTISGPWLTIDLTASVCYLDHNLIGDITADGASGFFTFSHKLGGYNIGRFTARPVSWARPAESADWPG</sequence>
<reference evidence="1" key="1">
    <citation type="submission" date="2019-07" db="EMBL/GenBank/DDBJ databases">
        <authorList>
            <person name="Weber M."/>
            <person name="Kostadinov I."/>
            <person name="Kostadinov D I."/>
        </authorList>
    </citation>
    <scope>NUCLEOTIDE SEQUENCE</scope>
    <source>
        <strain evidence="1">Gfbio:sag-sample-m06:053724c1-46a9-4a36-b237-ea2bf867836b</strain>
    </source>
</reference>
<proteinExistence type="predicted"/>
<dbReference type="EMBL" id="LR633967">
    <property type="protein sequence ID" value="VUX56001.1"/>
    <property type="molecule type" value="Genomic_DNA"/>
</dbReference>
<organism evidence="1">
    <name type="scientific">uncultured Woeseiaceae bacterium</name>
    <dbReference type="NCBI Taxonomy" id="1983305"/>
    <lineage>
        <taxon>Bacteria</taxon>
        <taxon>Pseudomonadati</taxon>
        <taxon>Pseudomonadota</taxon>
        <taxon>Gammaproteobacteria</taxon>
        <taxon>Woeseiales</taxon>
        <taxon>Woeseiaceae</taxon>
        <taxon>environmental samples</taxon>
    </lineage>
</organism>